<accession>A0A1G2KNF1</accession>
<dbReference type="InterPro" id="IPR050834">
    <property type="entry name" value="Glycosyltransf_2"/>
</dbReference>
<comment type="caution">
    <text evidence="2">The sequence shown here is derived from an EMBL/GenBank/DDBJ whole genome shotgun (WGS) entry which is preliminary data.</text>
</comment>
<organism evidence="2 3">
    <name type="scientific">Candidatus Sungbacteria bacterium RIFCSPHIGHO2_02_FULL_47_11</name>
    <dbReference type="NCBI Taxonomy" id="1802270"/>
    <lineage>
        <taxon>Bacteria</taxon>
        <taxon>Candidatus Sungiibacteriota</taxon>
    </lineage>
</organism>
<dbReference type="STRING" id="1802270.A3C07_00840"/>
<dbReference type="AlphaFoldDB" id="A0A1G2KNF1"/>
<evidence type="ECO:0000313" key="3">
    <source>
        <dbReference type="Proteomes" id="UP000179023"/>
    </source>
</evidence>
<protein>
    <recommendedName>
        <fullName evidence="1">Glycosyltransferase 2-like domain-containing protein</fullName>
    </recommendedName>
</protein>
<dbReference type="PANTHER" id="PTHR43685:SF3">
    <property type="entry name" value="SLR2126 PROTEIN"/>
    <property type="match status" value="1"/>
</dbReference>
<name>A0A1G2KNF1_9BACT</name>
<evidence type="ECO:0000313" key="2">
    <source>
        <dbReference type="EMBL" id="OHA00937.1"/>
    </source>
</evidence>
<dbReference type="EMBL" id="MHQI01000002">
    <property type="protein sequence ID" value="OHA00937.1"/>
    <property type="molecule type" value="Genomic_DNA"/>
</dbReference>
<proteinExistence type="predicted"/>
<gene>
    <name evidence="2" type="ORF">A3C07_00840</name>
</gene>
<sequence length="295" mass="34524">MIQYSVVIPTYNRAELLKQCLDALARQTVPRSSYEVIVVNDGSRDHTDAVMKEFISTHPEMSIVYLPQQNAGPAKARNRGIRRARGEFVFFTDDDCVVPDTWIETLADGYRRHPEVAGVGGWYEYPEKIYTTNPFARYYTDWMHKRYGARMENEEIKTKNFIQNPAGNTSNMSYRKKILEEIGGFDPTITFPGFDDLELKKRIMDAGHQLLYIPHQVSHSRPLGPRAIAERCFNFGRGRYHFTKKNQELRNFYYPSLRTMKVKYGATRGFLPRLMVLIEFIFSRLGWEYQKFIEK</sequence>
<feature type="domain" description="Glycosyltransferase 2-like" evidence="1">
    <location>
        <begin position="5"/>
        <end position="183"/>
    </location>
</feature>
<dbReference type="Proteomes" id="UP000179023">
    <property type="component" value="Unassembled WGS sequence"/>
</dbReference>
<dbReference type="CDD" id="cd00761">
    <property type="entry name" value="Glyco_tranf_GTA_type"/>
    <property type="match status" value="1"/>
</dbReference>
<dbReference type="SUPFAM" id="SSF53448">
    <property type="entry name" value="Nucleotide-diphospho-sugar transferases"/>
    <property type="match status" value="1"/>
</dbReference>
<dbReference type="Gene3D" id="3.90.550.10">
    <property type="entry name" value="Spore Coat Polysaccharide Biosynthesis Protein SpsA, Chain A"/>
    <property type="match status" value="1"/>
</dbReference>
<reference evidence="2 3" key="1">
    <citation type="journal article" date="2016" name="Nat. Commun.">
        <title>Thousands of microbial genomes shed light on interconnected biogeochemical processes in an aquifer system.</title>
        <authorList>
            <person name="Anantharaman K."/>
            <person name="Brown C.T."/>
            <person name="Hug L.A."/>
            <person name="Sharon I."/>
            <person name="Castelle C.J."/>
            <person name="Probst A.J."/>
            <person name="Thomas B.C."/>
            <person name="Singh A."/>
            <person name="Wilkins M.J."/>
            <person name="Karaoz U."/>
            <person name="Brodie E.L."/>
            <person name="Williams K.H."/>
            <person name="Hubbard S.S."/>
            <person name="Banfield J.F."/>
        </authorList>
    </citation>
    <scope>NUCLEOTIDE SEQUENCE [LARGE SCALE GENOMIC DNA]</scope>
</reference>
<evidence type="ECO:0000259" key="1">
    <source>
        <dbReference type="Pfam" id="PF00535"/>
    </source>
</evidence>
<dbReference type="PANTHER" id="PTHR43685">
    <property type="entry name" value="GLYCOSYLTRANSFERASE"/>
    <property type="match status" value="1"/>
</dbReference>
<dbReference type="Pfam" id="PF00535">
    <property type="entry name" value="Glycos_transf_2"/>
    <property type="match status" value="1"/>
</dbReference>
<dbReference type="InterPro" id="IPR001173">
    <property type="entry name" value="Glyco_trans_2-like"/>
</dbReference>
<dbReference type="InterPro" id="IPR029044">
    <property type="entry name" value="Nucleotide-diphossugar_trans"/>
</dbReference>